<reference evidence="1 2" key="1">
    <citation type="journal article" date="2011" name="J. Bacteriol.">
        <title>Complete genome sequence of the industrial strain Bacillus megaterium WSH-002.</title>
        <authorList>
            <person name="Liu L."/>
            <person name="Li Y."/>
            <person name="Zhang J."/>
            <person name="Zou W."/>
            <person name="Zhou Z."/>
            <person name="Liu J."/>
            <person name="Li X."/>
            <person name="Wang L."/>
            <person name="Chen J."/>
        </authorList>
    </citation>
    <scope>NUCLEOTIDE SEQUENCE [LARGE SCALE GENOMIC DNA]</scope>
    <source>
        <strain evidence="1 2">WSH-002</strain>
    </source>
</reference>
<organism evidence="1 2">
    <name type="scientific">Priestia megaterium (strain WSH-002)</name>
    <name type="common">Bacillus megaterium</name>
    <dbReference type="NCBI Taxonomy" id="1006007"/>
    <lineage>
        <taxon>Bacteria</taxon>
        <taxon>Bacillati</taxon>
        <taxon>Bacillota</taxon>
        <taxon>Bacilli</taxon>
        <taxon>Bacillales</taxon>
        <taxon>Bacillaceae</taxon>
        <taxon>Priestia</taxon>
    </lineage>
</organism>
<dbReference type="RefSeq" id="WP_014459286.1">
    <property type="nucleotide sequence ID" value="NC_017138.1"/>
</dbReference>
<accession>A0A8D3WY81</accession>
<evidence type="ECO:0000313" key="2">
    <source>
        <dbReference type="Proteomes" id="UP000001283"/>
    </source>
</evidence>
<protein>
    <submittedName>
        <fullName evidence="1">Uncharacterized protein</fullName>
    </submittedName>
</protein>
<gene>
    <name evidence="1" type="ORF">BMWSH_1979</name>
</gene>
<dbReference type="Proteomes" id="UP000001283">
    <property type="component" value="Chromosome"/>
</dbReference>
<sequence>MDERLENKRWVAYCPVTDRLVNLELSSIKKEGKKDIITSCTGIEDICHTCFITNTGDVSKT</sequence>
<dbReference type="EMBL" id="CP003017">
    <property type="protein sequence ID" value="AEN88861.1"/>
    <property type="molecule type" value="Genomic_DNA"/>
</dbReference>
<dbReference type="GeneID" id="48013785"/>
<dbReference type="KEGG" id="bmh:BMWSH_1979"/>
<name>A0A8D3WY81_PRIMW</name>
<evidence type="ECO:0000313" key="1">
    <source>
        <dbReference type="EMBL" id="AEN88861.1"/>
    </source>
</evidence>
<dbReference type="AlphaFoldDB" id="A0A8D3WY81"/>
<proteinExistence type="predicted"/>